<sequence length="230" mass="25120">MKLCSKPSLSILNKYNLSESDFTESLRKVKWRGCMSNLMVCNLAYNGKMEELKERILADKSLATKTDQDNRTVLHWACSAGHTEIVEFLLQRGVPVNDKDDAGCTPLHIDASAGWDETVKALLGKGAQVNAVNQDGCTPLHYAASKNRLEIAIMLLEGGANPDAKDYFEATAVHLGSSQGHLACDEERVEETKLLVSQGASIYIENKKENTPLQVATGGLGLILKRMVEG</sequence>
<proteinExistence type="predicted"/>
<keyword evidence="2 3" id="KW-0040">ANK repeat</keyword>
<dbReference type="PANTHER" id="PTHR24171:SF9">
    <property type="entry name" value="ANKYRIN REPEAT DOMAIN-CONTAINING PROTEIN 39"/>
    <property type="match status" value="1"/>
</dbReference>
<dbReference type="AlphaFoldDB" id="A0A9B0T4Q9"/>
<dbReference type="Pfam" id="PF12796">
    <property type="entry name" value="Ank_2"/>
    <property type="match status" value="1"/>
</dbReference>
<dbReference type="PROSITE" id="PS50088">
    <property type="entry name" value="ANK_REPEAT"/>
    <property type="match status" value="3"/>
</dbReference>
<dbReference type="OrthoDB" id="1577640at2759"/>
<evidence type="ECO:0000256" key="1">
    <source>
        <dbReference type="ARBA" id="ARBA00022737"/>
    </source>
</evidence>
<dbReference type="Pfam" id="PF13637">
    <property type="entry name" value="Ank_4"/>
    <property type="match status" value="1"/>
</dbReference>
<keyword evidence="1" id="KW-0677">Repeat</keyword>
<dbReference type="Proteomes" id="UP000504623">
    <property type="component" value="Unplaced"/>
</dbReference>
<evidence type="ECO:0000313" key="4">
    <source>
        <dbReference type="Proteomes" id="UP000504623"/>
    </source>
</evidence>
<dbReference type="InterPro" id="IPR002110">
    <property type="entry name" value="Ankyrin_rpt"/>
</dbReference>
<dbReference type="PROSITE" id="PS50297">
    <property type="entry name" value="ANK_REP_REGION"/>
    <property type="match status" value="3"/>
</dbReference>
<feature type="repeat" description="ANK" evidence="3">
    <location>
        <begin position="135"/>
        <end position="167"/>
    </location>
</feature>
<keyword evidence="4" id="KW-1185">Reference proteome</keyword>
<reference evidence="5" key="1">
    <citation type="submission" date="2025-08" db="UniProtKB">
        <authorList>
            <consortium name="RefSeq"/>
        </authorList>
    </citation>
    <scope>IDENTIFICATION</scope>
    <source>
        <tissue evidence="5">Spleen</tissue>
    </source>
</reference>
<dbReference type="PANTHER" id="PTHR24171">
    <property type="entry name" value="ANKYRIN REPEAT DOMAIN-CONTAINING PROTEIN 39-RELATED"/>
    <property type="match status" value="1"/>
</dbReference>
<name>A0A9B0T4Q9_CHRAS</name>
<gene>
    <name evidence="5" type="primary">LOC102841278</name>
</gene>
<dbReference type="PRINTS" id="PR01415">
    <property type="entry name" value="ANKYRIN"/>
</dbReference>
<dbReference type="SMART" id="SM00248">
    <property type="entry name" value="ANK"/>
    <property type="match status" value="4"/>
</dbReference>
<evidence type="ECO:0000256" key="2">
    <source>
        <dbReference type="ARBA" id="ARBA00023043"/>
    </source>
</evidence>
<accession>A0A9B0T4Q9</accession>
<evidence type="ECO:0000313" key="5">
    <source>
        <dbReference type="RefSeq" id="XP_006835556.1"/>
    </source>
</evidence>
<evidence type="ECO:0000256" key="3">
    <source>
        <dbReference type="PROSITE-ProRule" id="PRU00023"/>
    </source>
</evidence>
<dbReference type="GeneID" id="102841278"/>
<dbReference type="SUPFAM" id="SSF48403">
    <property type="entry name" value="Ankyrin repeat"/>
    <property type="match status" value="1"/>
</dbReference>
<protein>
    <submittedName>
        <fullName evidence="5">26S proteasome non-ATPase regulatory subunit 10-like</fullName>
    </submittedName>
</protein>
<feature type="repeat" description="ANK" evidence="3">
    <location>
        <begin position="69"/>
        <end position="101"/>
    </location>
</feature>
<dbReference type="RefSeq" id="XP_006835556.1">
    <property type="nucleotide sequence ID" value="XM_006835493.1"/>
</dbReference>
<dbReference type="InterPro" id="IPR036770">
    <property type="entry name" value="Ankyrin_rpt-contain_sf"/>
</dbReference>
<dbReference type="Gene3D" id="1.25.40.20">
    <property type="entry name" value="Ankyrin repeat-containing domain"/>
    <property type="match status" value="1"/>
</dbReference>
<organism evidence="4 5">
    <name type="scientific">Chrysochloris asiatica</name>
    <name type="common">Cape golden mole</name>
    <dbReference type="NCBI Taxonomy" id="185453"/>
    <lineage>
        <taxon>Eukaryota</taxon>
        <taxon>Metazoa</taxon>
        <taxon>Chordata</taxon>
        <taxon>Craniata</taxon>
        <taxon>Vertebrata</taxon>
        <taxon>Euteleostomi</taxon>
        <taxon>Mammalia</taxon>
        <taxon>Eutheria</taxon>
        <taxon>Afrotheria</taxon>
        <taxon>Chrysochloridae</taxon>
        <taxon>Chrysochlorinae</taxon>
        <taxon>Chrysochloris</taxon>
    </lineage>
</organism>
<feature type="repeat" description="ANK" evidence="3">
    <location>
        <begin position="102"/>
        <end position="134"/>
    </location>
</feature>